<evidence type="ECO:0000256" key="18">
    <source>
        <dbReference type="SAM" id="MobiDB-lite"/>
    </source>
</evidence>
<organism evidence="20 21">
    <name type="scientific">Myotis brandtii</name>
    <name type="common">Brandt's bat</name>
    <dbReference type="NCBI Taxonomy" id="109478"/>
    <lineage>
        <taxon>Eukaryota</taxon>
        <taxon>Metazoa</taxon>
        <taxon>Chordata</taxon>
        <taxon>Craniata</taxon>
        <taxon>Vertebrata</taxon>
        <taxon>Euteleostomi</taxon>
        <taxon>Mammalia</taxon>
        <taxon>Eutheria</taxon>
        <taxon>Laurasiatheria</taxon>
        <taxon>Chiroptera</taxon>
        <taxon>Yangochiroptera</taxon>
        <taxon>Vespertilionidae</taxon>
        <taxon>Myotis</taxon>
    </lineage>
</organism>
<keyword evidence="11" id="KW-0732">Signal</keyword>
<comment type="pathway">
    <text evidence="3">Protein modification; protein ubiquitination.</text>
</comment>
<comment type="subcellular location">
    <subcellularLocation>
        <location evidence="2">Cell membrane</location>
        <topology evidence="2">Single-pass type I membrane protein</topology>
    </subcellularLocation>
</comment>
<dbReference type="GO" id="GO:0061630">
    <property type="term" value="F:ubiquitin protein ligase activity"/>
    <property type="evidence" value="ECO:0007669"/>
    <property type="project" value="UniProtKB-EC"/>
</dbReference>
<evidence type="ECO:0000256" key="17">
    <source>
        <dbReference type="PROSITE-ProRule" id="PRU00175"/>
    </source>
</evidence>
<evidence type="ECO:0000256" key="13">
    <source>
        <dbReference type="ARBA" id="ARBA00022786"/>
    </source>
</evidence>
<keyword evidence="8" id="KW-0879">Wnt signaling pathway</keyword>
<evidence type="ECO:0000256" key="9">
    <source>
        <dbReference type="ARBA" id="ARBA00022692"/>
    </source>
</evidence>
<keyword evidence="15" id="KW-1133">Transmembrane helix</keyword>
<dbReference type="SMART" id="SM00184">
    <property type="entry name" value="RING"/>
    <property type="match status" value="1"/>
</dbReference>
<dbReference type="PROSITE" id="PS50089">
    <property type="entry name" value="ZF_RING_2"/>
    <property type="match status" value="1"/>
</dbReference>
<dbReference type="AlphaFoldDB" id="S7NSB2"/>
<dbReference type="eggNOG" id="KOG0800">
    <property type="taxonomic scope" value="Eukaryota"/>
</dbReference>
<dbReference type="InterPro" id="IPR013083">
    <property type="entry name" value="Znf_RING/FYVE/PHD"/>
</dbReference>
<dbReference type="EMBL" id="KE285834">
    <property type="protein sequence ID" value="EPQ20649.1"/>
    <property type="molecule type" value="Genomic_DNA"/>
</dbReference>
<evidence type="ECO:0000256" key="10">
    <source>
        <dbReference type="ARBA" id="ARBA00022723"/>
    </source>
</evidence>
<dbReference type="GO" id="GO:0016055">
    <property type="term" value="P:Wnt signaling pathway"/>
    <property type="evidence" value="ECO:0007669"/>
    <property type="project" value="UniProtKB-KW"/>
</dbReference>
<keyword evidence="6" id="KW-1003">Cell membrane</keyword>
<comment type="catalytic activity">
    <reaction evidence="1">
        <text>S-ubiquitinyl-[E2 ubiquitin-conjugating enzyme]-L-cysteine + [acceptor protein]-L-lysine = [E2 ubiquitin-conjugating enzyme]-L-cysteine + N(6)-ubiquitinyl-[acceptor protein]-L-lysine.</text>
        <dbReference type="EC" id="2.3.2.27"/>
    </reaction>
</comment>
<dbReference type="InterPro" id="IPR051073">
    <property type="entry name" value="ZNRF3_Arkadia_E3_ligases"/>
</dbReference>
<feature type="region of interest" description="Disordered" evidence="18">
    <location>
        <begin position="19"/>
        <end position="41"/>
    </location>
</feature>
<evidence type="ECO:0000256" key="3">
    <source>
        <dbReference type="ARBA" id="ARBA00004906"/>
    </source>
</evidence>
<evidence type="ECO:0000256" key="5">
    <source>
        <dbReference type="ARBA" id="ARBA00012483"/>
    </source>
</evidence>
<evidence type="ECO:0000256" key="11">
    <source>
        <dbReference type="ARBA" id="ARBA00022729"/>
    </source>
</evidence>
<evidence type="ECO:0000259" key="19">
    <source>
        <dbReference type="PROSITE" id="PS50089"/>
    </source>
</evidence>
<evidence type="ECO:0000256" key="2">
    <source>
        <dbReference type="ARBA" id="ARBA00004251"/>
    </source>
</evidence>
<dbReference type="GO" id="GO:0030178">
    <property type="term" value="P:negative regulation of Wnt signaling pathway"/>
    <property type="evidence" value="ECO:0007669"/>
    <property type="project" value="UniProtKB-ARBA"/>
</dbReference>
<feature type="domain" description="RING-type" evidence="19">
    <location>
        <begin position="47"/>
        <end position="88"/>
    </location>
</feature>
<name>S7NSB2_MYOBR</name>
<dbReference type="InterPro" id="IPR001841">
    <property type="entry name" value="Znf_RING"/>
</dbReference>
<keyword evidence="14" id="KW-0862">Zinc</keyword>
<keyword evidence="9" id="KW-0812">Transmembrane</keyword>
<keyword evidence="7" id="KW-0808">Transferase</keyword>
<evidence type="ECO:0000256" key="6">
    <source>
        <dbReference type="ARBA" id="ARBA00022475"/>
    </source>
</evidence>
<dbReference type="GO" id="GO:0008270">
    <property type="term" value="F:zinc ion binding"/>
    <property type="evidence" value="ECO:0007669"/>
    <property type="project" value="UniProtKB-KW"/>
</dbReference>
<dbReference type="FunFam" id="3.30.40.10:FF:000075">
    <property type="entry name" value="Putative e3 ubiquitin-protein ligase rnf43"/>
    <property type="match status" value="1"/>
</dbReference>
<evidence type="ECO:0000256" key="1">
    <source>
        <dbReference type="ARBA" id="ARBA00000900"/>
    </source>
</evidence>
<keyword evidence="21" id="KW-1185">Reference proteome</keyword>
<evidence type="ECO:0000256" key="16">
    <source>
        <dbReference type="ARBA" id="ARBA00023136"/>
    </source>
</evidence>
<keyword evidence="16" id="KW-0472">Membrane</keyword>
<evidence type="ECO:0000256" key="8">
    <source>
        <dbReference type="ARBA" id="ARBA00022687"/>
    </source>
</evidence>
<dbReference type="Proteomes" id="UP000052978">
    <property type="component" value="Unassembled WGS sequence"/>
</dbReference>
<dbReference type="Gene3D" id="3.30.40.10">
    <property type="entry name" value="Zinc/RING finger domain, C3HC4 (zinc finger)"/>
    <property type="match status" value="1"/>
</dbReference>
<evidence type="ECO:0000256" key="4">
    <source>
        <dbReference type="ARBA" id="ARBA00008759"/>
    </source>
</evidence>
<dbReference type="SUPFAM" id="SSF57850">
    <property type="entry name" value="RING/U-box"/>
    <property type="match status" value="1"/>
</dbReference>
<dbReference type="GO" id="GO:0005886">
    <property type="term" value="C:plasma membrane"/>
    <property type="evidence" value="ECO:0007669"/>
    <property type="project" value="UniProtKB-SubCell"/>
</dbReference>
<evidence type="ECO:0000256" key="7">
    <source>
        <dbReference type="ARBA" id="ARBA00022679"/>
    </source>
</evidence>
<keyword evidence="10" id="KW-0479">Metal-binding</keyword>
<keyword evidence="13" id="KW-0833">Ubl conjugation pathway</keyword>
<protein>
    <recommendedName>
        <fullName evidence="5">RING-type E3 ubiquitin transferase</fullName>
        <ecNumber evidence="5">2.3.2.27</ecNumber>
    </recommendedName>
</protein>
<evidence type="ECO:0000313" key="20">
    <source>
        <dbReference type="EMBL" id="EPQ20649.1"/>
    </source>
</evidence>
<evidence type="ECO:0000313" key="21">
    <source>
        <dbReference type="Proteomes" id="UP000052978"/>
    </source>
</evidence>
<accession>S7NSB2</accession>
<reference evidence="20 21" key="1">
    <citation type="journal article" date="2013" name="Nat. Commun.">
        <title>Genome analysis reveals insights into physiology and longevity of the Brandt's bat Myotis brandtii.</title>
        <authorList>
            <person name="Seim I."/>
            <person name="Fang X."/>
            <person name="Xiong Z."/>
            <person name="Lobanov A.V."/>
            <person name="Huang Z."/>
            <person name="Ma S."/>
            <person name="Feng Y."/>
            <person name="Turanov A.A."/>
            <person name="Zhu Y."/>
            <person name="Lenz T.L."/>
            <person name="Gerashchenko M.V."/>
            <person name="Fan D."/>
            <person name="Hee Yim S."/>
            <person name="Yao X."/>
            <person name="Jordan D."/>
            <person name="Xiong Y."/>
            <person name="Ma Y."/>
            <person name="Lyapunov A.N."/>
            <person name="Chen G."/>
            <person name="Kulakova O.I."/>
            <person name="Sun Y."/>
            <person name="Lee S.G."/>
            <person name="Bronson R.T."/>
            <person name="Moskalev A.A."/>
            <person name="Sunyaev S.R."/>
            <person name="Zhang G."/>
            <person name="Krogh A."/>
            <person name="Wang J."/>
            <person name="Gladyshev V.N."/>
        </authorList>
    </citation>
    <scope>NUCLEOTIDE SEQUENCE [LARGE SCALE GENOMIC DNA]</scope>
</reference>
<proteinExistence type="inferred from homology"/>
<gene>
    <name evidence="20" type="ORF">D623_10000279</name>
</gene>
<comment type="similarity">
    <text evidence="4">Belongs to the ZNRF3 family.</text>
</comment>
<keyword evidence="12 17" id="KW-0863">Zinc-finger</keyword>
<sequence>MQNSMNRLAVQALEKMETRKFNSKNKGRREGSCGALDTLSSSSTSDCAICLEKYIDGEELRVIPCTHRFHRKCVDPWLLQHHTCPHCRHNIIGVGASGVEVTSLQTLRRAWHEDSP</sequence>
<dbReference type="PANTHER" id="PTHR16200">
    <property type="entry name" value="RING ZINC FINGER"/>
    <property type="match status" value="1"/>
</dbReference>
<evidence type="ECO:0000256" key="15">
    <source>
        <dbReference type="ARBA" id="ARBA00022989"/>
    </source>
</evidence>
<evidence type="ECO:0000256" key="12">
    <source>
        <dbReference type="ARBA" id="ARBA00022771"/>
    </source>
</evidence>
<dbReference type="Pfam" id="PF13639">
    <property type="entry name" value="zf-RING_2"/>
    <property type="match status" value="1"/>
</dbReference>
<evidence type="ECO:0000256" key="14">
    <source>
        <dbReference type="ARBA" id="ARBA00022833"/>
    </source>
</evidence>
<dbReference type="EC" id="2.3.2.27" evidence="5"/>